<keyword evidence="4" id="KW-0677">Repeat</keyword>
<dbReference type="Gene3D" id="3.30.40.10">
    <property type="entry name" value="Zinc/RING finger domain, C3HC4 (zinc finger)"/>
    <property type="match status" value="1"/>
</dbReference>
<dbReference type="OrthoDB" id="10009520at2759"/>
<feature type="compositionally biased region" description="Acidic residues" evidence="8">
    <location>
        <begin position="338"/>
        <end position="349"/>
    </location>
</feature>
<reference evidence="10 11" key="1">
    <citation type="submission" date="2020-04" db="EMBL/GenBank/DDBJ databases">
        <authorList>
            <person name="Alioto T."/>
            <person name="Alioto T."/>
            <person name="Gomez Garrido J."/>
        </authorList>
    </citation>
    <scope>NUCLEOTIDE SEQUENCE [LARGE SCALE GENOMIC DNA]</scope>
</reference>
<proteinExistence type="predicted"/>
<feature type="region of interest" description="Disordered" evidence="8">
    <location>
        <begin position="878"/>
        <end position="939"/>
    </location>
</feature>
<evidence type="ECO:0000256" key="3">
    <source>
        <dbReference type="ARBA" id="ARBA00022723"/>
    </source>
</evidence>
<dbReference type="GO" id="GO:0016740">
    <property type="term" value="F:transferase activity"/>
    <property type="evidence" value="ECO:0007669"/>
    <property type="project" value="UniProtKB-KW"/>
</dbReference>
<dbReference type="InterPro" id="IPR013083">
    <property type="entry name" value="Znf_RING/FYVE/PHD"/>
</dbReference>
<dbReference type="EMBL" id="CADEPI010000014">
    <property type="protein sequence ID" value="CAB3363973.1"/>
    <property type="molecule type" value="Genomic_DNA"/>
</dbReference>
<name>A0A8S1C3Y9_9INSE</name>
<dbReference type="CDD" id="cd20339">
    <property type="entry name" value="BRcat_RBR_RNF216"/>
    <property type="match status" value="1"/>
</dbReference>
<evidence type="ECO:0000256" key="7">
    <source>
        <dbReference type="ARBA" id="ARBA00022833"/>
    </source>
</evidence>
<feature type="region of interest" description="Disordered" evidence="8">
    <location>
        <begin position="115"/>
        <end position="140"/>
    </location>
</feature>
<dbReference type="CDD" id="cd16630">
    <property type="entry name" value="RING-HC_RBR_RNF216"/>
    <property type="match status" value="1"/>
</dbReference>
<dbReference type="Gene3D" id="1.20.120.1750">
    <property type="match status" value="1"/>
</dbReference>
<evidence type="ECO:0000256" key="1">
    <source>
        <dbReference type="ARBA" id="ARBA00004906"/>
    </source>
</evidence>
<keyword evidence="11" id="KW-1185">Reference proteome</keyword>
<keyword evidence="7" id="KW-0862">Zinc</keyword>
<feature type="compositionally biased region" description="Low complexity" evidence="8">
    <location>
        <begin position="1285"/>
        <end position="1317"/>
    </location>
</feature>
<dbReference type="InterPro" id="IPR047546">
    <property type="entry name" value="Rcat_RBR_RNF216"/>
</dbReference>
<feature type="compositionally biased region" description="Pro residues" evidence="8">
    <location>
        <begin position="892"/>
        <end position="902"/>
    </location>
</feature>
<dbReference type="Pfam" id="PF26200">
    <property type="entry name" value="Rcat_RNF216"/>
    <property type="match status" value="1"/>
</dbReference>
<evidence type="ECO:0000256" key="6">
    <source>
        <dbReference type="ARBA" id="ARBA00022786"/>
    </source>
</evidence>
<comment type="pathway">
    <text evidence="1">Protein modification; protein ubiquitination.</text>
</comment>
<organism evidence="10 11">
    <name type="scientific">Cloeon dipterum</name>
    <dbReference type="NCBI Taxonomy" id="197152"/>
    <lineage>
        <taxon>Eukaryota</taxon>
        <taxon>Metazoa</taxon>
        <taxon>Ecdysozoa</taxon>
        <taxon>Arthropoda</taxon>
        <taxon>Hexapoda</taxon>
        <taxon>Insecta</taxon>
        <taxon>Pterygota</taxon>
        <taxon>Palaeoptera</taxon>
        <taxon>Ephemeroptera</taxon>
        <taxon>Pisciforma</taxon>
        <taxon>Baetidae</taxon>
        <taxon>Cloeon</taxon>
    </lineage>
</organism>
<feature type="compositionally biased region" description="Basic and acidic residues" evidence="8">
    <location>
        <begin position="794"/>
        <end position="803"/>
    </location>
</feature>
<sequence length="1344" mass="153728">MDEEMEINNNDLNNNTDFEEEAQSADHLADMAEMNAHDIMKNTQQTLLRDAGIVRERIGYKVSVEEVYHHLEVVMDHENRVELVVEDLLERINNGEFASGAAEPVVEPEVAQTVLDSENSVEPNESLAYVDDDDSDDDDEDLRRRISKRKIDILTEVEDAEVILDEQIEQINEGQVEEQTNIEPVMTRDLETLASLFPNRSVAEMRAMYLSMYQFEKENTVHMLAQQLYDSQDVEKPAKRLRLDEHSQNKPGPSGHRAVDKELLNYVCNVLGGRSRVELEQKCRELNWNQDLISAFVESELLNREENSESNRKVEAAVPSTSNTTPISPQPGPSTEHDEPEVDEEDDNDDITDKMSQLIGMFPDADPEFLRHQVLSTLGKPDEYTMFIHNALEKNDLPTRKAYEERKKKEDDFKRYTGRMTVQEFLKIFPNPKQHFESNQEHQKDKTYMDLALSFLLDRFPKTSYRLIKVTLNGSRNMTEACNALETKPVQKTKRRSSYLQAPTEIKHLYFLQEATYLNKKKEIELFIKSKEAARKNKIEEAKQKKELLECPVCCEDECLFEDMTSCADGHLFCKNCVKQYAETSIGDNKTKFPCLDSNCGSEFPLVILKSVLDAKAFACLARRMQTEEIRQANIQDLETCPFCEFSYIPDENNALFECQSESCKKVSCRKCKEENHLPLRCEEVEKDSETQARRKIEEAMSEALLRECYKCKSKFYKSDGCNKMRCNCGALMCYICRQPIKDYNHFQNAPGQAANAQSGKCPLYSNNDDLHVRQIIEVGEQAKKAAEASGVTLKHDPTKVKPEATGGGARAHPGEFFGLMQGIMLQNHPFFQNNRGDGAQPEAMVMRRLEDLVLRLDLPPVRNADNIQPVRAPNAPFVPPINADANNAPANQPPPPPPGHVTPPNQIIEENDDANHPPTRRPFVLNPANPYRMPRLGPNQADRLRRKLRLVRAAAEYLGRNATPRGRQAHARALDCVQVLERQLRNIQAFPLPDVPAANQNLRLRDVYMGLLHEQYVDGPGAGFRRVVVRDRIGDAVLGNVERAEWNPVVLNRPPRRMCFFLPEGAHVQPALNPMPFRRPDDMPNPAGMMELNMYPQPQWEQHPMYFHEPRPAAAAPPNRELNQFQQIVDKQMEYDFRRRCREVRFQMQRQVNPRIQTPIPAQRYQTDRNLLDAMQQNVARTVERDRAEANSTQLSRELINSCNRMLDYFDEVQYDPKNELPRFKVLYNNYQRLKDSLKNNPGIFDIVLFIRNRFCDLAQKHRNFQAWHEEVKKERKQTEKGGSRTATAASGSASTSNAAATPSTSAGPSTAGPTTRPEGALDNEGDTSPESDDYVNNFEFED</sequence>
<evidence type="ECO:0000256" key="8">
    <source>
        <dbReference type="SAM" id="MobiDB-lite"/>
    </source>
</evidence>
<comment type="caution">
    <text evidence="10">The sequence shown here is derived from an EMBL/GenBank/DDBJ whole genome shotgun (WGS) entry which is preliminary data.</text>
</comment>
<dbReference type="PANTHER" id="PTHR22770">
    <property type="entry name" value="UBIQUITIN CONJUGATING ENZYME 7 INTERACTING PROTEIN-RELATED"/>
    <property type="match status" value="1"/>
</dbReference>
<dbReference type="Proteomes" id="UP000494165">
    <property type="component" value="Unassembled WGS sequence"/>
</dbReference>
<keyword evidence="5" id="KW-0863">Zinc-finger</keyword>
<feature type="compositionally biased region" description="Basic and acidic residues" evidence="8">
    <location>
        <begin position="1271"/>
        <end position="1284"/>
    </location>
</feature>
<feature type="region of interest" description="Disordered" evidence="8">
    <location>
        <begin position="1271"/>
        <end position="1344"/>
    </location>
</feature>
<feature type="compositionally biased region" description="Low complexity" evidence="8">
    <location>
        <begin position="881"/>
        <end position="891"/>
    </location>
</feature>
<feature type="compositionally biased region" description="Acidic residues" evidence="8">
    <location>
        <begin position="130"/>
        <end position="140"/>
    </location>
</feature>
<keyword evidence="3" id="KW-0479">Metal-binding</keyword>
<evidence type="ECO:0000256" key="4">
    <source>
        <dbReference type="ARBA" id="ARBA00022737"/>
    </source>
</evidence>
<dbReference type="CDD" id="cd20353">
    <property type="entry name" value="Rcat_RBR_RNF216"/>
    <property type="match status" value="1"/>
</dbReference>
<evidence type="ECO:0000313" key="10">
    <source>
        <dbReference type="EMBL" id="CAB3363973.1"/>
    </source>
</evidence>
<evidence type="ECO:0000259" key="9">
    <source>
        <dbReference type="PROSITE" id="PS51873"/>
    </source>
</evidence>
<dbReference type="PANTHER" id="PTHR22770:SF47">
    <property type="entry name" value="E3 UBIQUITIN-PROTEIN LIGASE RNF216"/>
    <property type="match status" value="1"/>
</dbReference>
<feature type="compositionally biased region" description="Basic and acidic residues" evidence="8">
    <location>
        <begin position="303"/>
        <end position="315"/>
    </location>
</feature>
<dbReference type="SUPFAM" id="SSF57850">
    <property type="entry name" value="RING/U-box"/>
    <property type="match status" value="3"/>
</dbReference>
<keyword evidence="2" id="KW-0808">Transferase</keyword>
<evidence type="ECO:0000256" key="2">
    <source>
        <dbReference type="ARBA" id="ARBA00022679"/>
    </source>
</evidence>
<evidence type="ECO:0000256" key="5">
    <source>
        <dbReference type="ARBA" id="ARBA00022771"/>
    </source>
</evidence>
<feature type="domain" description="RING-type" evidence="9">
    <location>
        <begin position="547"/>
        <end position="759"/>
    </location>
</feature>
<dbReference type="InterPro" id="IPR044066">
    <property type="entry name" value="TRIAD_supradom"/>
</dbReference>
<feature type="region of interest" description="Disordered" evidence="8">
    <location>
        <begin position="789"/>
        <end position="810"/>
    </location>
</feature>
<dbReference type="InterPro" id="IPR051628">
    <property type="entry name" value="LUBAC_E3_Ligases"/>
</dbReference>
<dbReference type="InterPro" id="IPR047545">
    <property type="entry name" value="BRcat_RBR_RNF216"/>
</dbReference>
<keyword evidence="6" id="KW-0833">Ubl conjugation pathway</keyword>
<evidence type="ECO:0000313" key="11">
    <source>
        <dbReference type="Proteomes" id="UP000494165"/>
    </source>
</evidence>
<gene>
    <name evidence="10" type="ORF">CLODIP_2_CD06949</name>
</gene>
<accession>A0A8S1C3Y9</accession>
<dbReference type="GO" id="GO:0008270">
    <property type="term" value="F:zinc ion binding"/>
    <property type="evidence" value="ECO:0007669"/>
    <property type="project" value="UniProtKB-KW"/>
</dbReference>
<protein>
    <recommendedName>
        <fullName evidence="9">RING-type domain-containing protein</fullName>
    </recommendedName>
</protein>
<feature type="compositionally biased region" description="Acidic residues" evidence="8">
    <location>
        <begin position="1323"/>
        <end position="1344"/>
    </location>
</feature>
<dbReference type="PROSITE" id="PS51873">
    <property type="entry name" value="TRIAD"/>
    <property type="match status" value="1"/>
</dbReference>
<dbReference type="InterPro" id="IPR047544">
    <property type="entry name" value="RING-HC_RBR_RNF216"/>
</dbReference>
<feature type="region of interest" description="Disordered" evidence="8">
    <location>
        <begin position="303"/>
        <end position="349"/>
    </location>
</feature>